<dbReference type="Proteomes" id="UP000281553">
    <property type="component" value="Unassembled WGS sequence"/>
</dbReference>
<accession>A0A3P6QF30</accession>
<dbReference type="AlphaFoldDB" id="A0A3P6QF30"/>
<keyword evidence="3" id="KW-1185">Reference proteome</keyword>
<evidence type="ECO:0000313" key="3">
    <source>
        <dbReference type="Proteomes" id="UP000281553"/>
    </source>
</evidence>
<dbReference type="Pfam" id="PF17809">
    <property type="entry name" value="UPA_2"/>
    <property type="match status" value="1"/>
</dbReference>
<evidence type="ECO:0000259" key="1">
    <source>
        <dbReference type="Pfam" id="PF17809"/>
    </source>
</evidence>
<protein>
    <recommendedName>
        <fullName evidence="1">Ankyrin UPA domain-containing protein</fullName>
    </recommendedName>
</protein>
<dbReference type="EMBL" id="UYRU01005464">
    <property type="protein sequence ID" value="VDK38825.1"/>
    <property type="molecule type" value="Genomic_DNA"/>
</dbReference>
<dbReference type="InterPro" id="IPR040745">
    <property type="entry name" value="Ankyrin_UPA"/>
</dbReference>
<reference evidence="2 3" key="1">
    <citation type="submission" date="2018-11" db="EMBL/GenBank/DDBJ databases">
        <authorList>
            <consortium name="Pathogen Informatics"/>
        </authorList>
    </citation>
    <scope>NUCLEOTIDE SEQUENCE [LARGE SCALE GENOMIC DNA]</scope>
</reference>
<gene>
    <name evidence="2" type="ORF">DILT_LOCUS986</name>
</gene>
<organism evidence="2 3">
    <name type="scientific">Dibothriocephalus latus</name>
    <name type="common">Fish tapeworm</name>
    <name type="synonym">Diphyllobothrium latum</name>
    <dbReference type="NCBI Taxonomy" id="60516"/>
    <lineage>
        <taxon>Eukaryota</taxon>
        <taxon>Metazoa</taxon>
        <taxon>Spiralia</taxon>
        <taxon>Lophotrochozoa</taxon>
        <taxon>Platyhelminthes</taxon>
        <taxon>Cestoda</taxon>
        <taxon>Eucestoda</taxon>
        <taxon>Diphyllobothriidea</taxon>
        <taxon>Diphyllobothriidae</taxon>
        <taxon>Dibothriocephalus</taxon>
    </lineage>
</organism>
<dbReference type="Gene3D" id="2.60.40.2660">
    <property type="match status" value="1"/>
</dbReference>
<proteinExistence type="predicted"/>
<feature type="domain" description="Ankyrin UPA" evidence="1">
    <location>
        <begin position="12"/>
        <end position="63"/>
    </location>
</feature>
<sequence>MASTLYRESISVPYFGQFLVYCRRHHPEEAQLRCVCLTDDTEQKTLECQEGFEILARGEPVEVSLSPAISPLLFCFVSYTLRPQEARDCLTLTGVIAG</sequence>
<name>A0A3P6QF30_DIBLA</name>
<evidence type="ECO:0000313" key="2">
    <source>
        <dbReference type="EMBL" id="VDK38825.1"/>
    </source>
</evidence>
<dbReference type="OrthoDB" id="20872at2759"/>